<feature type="domain" description="Pullulanase Ins" evidence="9">
    <location>
        <begin position="597"/>
        <end position="670"/>
    </location>
</feature>
<dbReference type="RefSeq" id="WP_107271864.1">
    <property type="nucleotide sequence ID" value="NZ_PYMA01000004.1"/>
</dbReference>
<dbReference type="InterPro" id="IPR040671">
    <property type="entry name" value="Pullulanase_N2"/>
</dbReference>
<evidence type="ECO:0000313" key="10">
    <source>
        <dbReference type="EMBL" id="PSW20116.1"/>
    </source>
</evidence>
<dbReference type="InterPro" id="IPR014756">
    <property type="entry name" value="Ig_E-set"/>
</dbReference>
<dbReference type="InterPro" id="IPR041111">
    <property type="entry name" value="Pullulanase_Ins"/>
</dbReference>
<comment type="similarity">
    <text evidence="1">Belongs to the glycosyl hydrolase 13 family.</text>
</comment>
<evidence type="ECO:0000259" key="9">
    <source>
        <dbReference type="Pfam" id="PF18494"/>
    </source>
</evidence>
<keyword evidence="3" id="KW-0378">Hydrolase</keyword>
<keyword evidence="11" id="KW-1185">Reference proteome</keyword>
<dbReference type="GO" id="GO:0030246">
    <property type="term" value="F:carbohydrate binding"/>
    <property type="evidence" value="ECO:0007669"/>
    <property type="project" value="InterPro"/>
</dbReference>
<dbReference type="SUPFAM" id="SSF51445">
    <property type="entry name" value="(Trans)glycosidases"/>
    <property type="match status" value="1"/>
</dbReference>
<evidence type="ECO:0000259" key="8">
    <source>
        <dbReference type="Pfam" id="PF17967"/>
    </source>
</evidence>
<name>A0A2T3NUZ3_9GAMM</name>
<dbReference type="InterPro" id="IPR017853">
    <property type="entry name" value="GH"/>
</dbReference>
<evidence type="ECO:0000256" key="4">
    <source>
        <dbReference type="ARBA" id="ARBA00023295"/>
    </source>
</evidence>
<dbReference type="Pfam" id="PF18494">
    <property type="entry name" value="Pullulanase_Ins"/>
    <property type="match status" value="1"/>
</dbReference>
<evidence type="ECO:0000256" key="1">
    <source>
        <dbReference type="ARBA" id="ARBA00008061"/>
    </source>
</evidence>
<dbReference type="SUPFAM" id="SSF81296">
    <property type="entry name" value="E set domains"/>
    <property type="match status" value="2"/>
</dbReference>
<dbReference type="CDD" id="cd02860">
    <property type="entry name" value="E_set_Pullulanase"/>
    <property type="match status" value="1"/>
</dbReference>
<dbReference type="GO" id="GO:0051060">
    <property type="term" value="F:pullulanase activity"/>
    <property type="evidence" value="ECO:0007669"/>
    <property type="project" value="InterPro"/>
</dbReference>
<feature type="domain" description="Pullulanase N2" evidence="8">
    <location>
        <begin position="290"/>
        <end position="399"/>
    </location>
</feature>
<evidence type="ECO:0000313" key="11">
    <source>
        <dbReference type="Proteomes" id="UP000241771"/>
    </source>
</evidence>
<evidence type="ECO:0000256" key="2">
    <source>
        <dbReference type="ARBA" id="ARBA00022729"/>
    </source>
</evidence>
<dbReference type="Pfam" id="PF03714">
    <property type="entry name" value="PUD"/>
    <property type="match status" value="2"/>
</dbReference>
<accession>A0A2T3NUZ3</accession>
<evidence type="ECO:0000259" key="7">
    <source>
        <dbReference type="Pfam" id="PF11852"/>
    </source>
</evidence>
<feature type="domain" description="Pullulanase carbohydrate-binding module 41" evidence="6">
    <location>
        <begin position="63"/>
        <end position="159"/>
    </location>
</feature>
<feature type="domain" description="Alpha-1,6-glucosidases pullulanase-type C-terminal" evidence="7">
    <location>
        <begin position="1027"/>
        <end position="1186"/>
    </location>
</feature>
<dbReference type="InterPro" id="IPR011839">
    <property type="entry name" value="Pullul_strch"/>
</dbReference>
<dbReference type="Gene3D" id="2.60.40.10">
    <property type="entry name" value="Immunoglobulins"/>
    <property type="match status" value="1"/>
</dbReference>
<dbReference type="Pfam" id="PF11852">
    <property type="entry name" value="Pullul_strch_C"/>
    <property type="match status" value="1"/>
</dbReference>
<dbReference type="EMBL" id="PYMA01000004">
    <property type="protein sequence ID" value="PSW20116.1"/>
    <property type="molecule type" value="Genomic_DNA"/>
</dbReference>
<dbReference type="Pfam" id="PF02922">
    <property type="entry name" value="CBM_48"/>
    <property type="match status" value="1"/>
</dbReference>
<dbReference type="Gene3D" id="3.20.20.80">
    <property type="entry name" value="Glycosidases"/>
    <property type="match status" value="1"/>
</dbReference>
<dbReference type="Gene3D" id="2.60.40.1130">
    <property type="entry name" value="Rab geranylgeranyltransferase alpha-subunit, insert domain"/>
    <property type="match status" value="1"/>
</dbReference>
<dbReference type="InterPro" id="IPR004193">
    <property type="entry name" value="Glyco_hydro_13_N"/>
</dbReference>
<dbReference type="Proteomes" id="UP000241771">
    <property type="component" value="Unassembled WGS sequence"/>
</dbReference>
<gene>
    <name evidence="10" type="ORF">C9I98_08640</name>
</gene>
<dbReference type="PANTHER" id="PTHR43002">
    <property type="entry name" value="GLYCOGEN DEBRANCHING ENZYME"/>
    <property type="match status" value="1"/>
</dbReference>
<dbReference type="InterPro" id="IPR024561">
    <property type="entry name" value="Pullul_strch_C"/>
</dbReference>
<dbReference type="InterPro" id="IPR013783">
    <property type="entry name" value="Ig-like_fold"/>
</dbReference>
<dbReference type="SUPFAM" id="SSF49452">
    <property type="entry name" value="Starch-binding domain-like"/>
    <property type="match status" value="2"/>
</dbReference>
<protein>
    <submittedName>
        <fullName evidence="10">DUF3372 domain-containing protein</fullName>
    </submittedName>
</protein>
<dbReference type="GO" id="GO:0005975">
    <property type="term" value="P:carbohydrate metabolic process"/>
    <property type="evidence" value="ECO:0007669"/>
    <property type="project" value="InterPro"/>
</dbReference>
<dbReference type="InterPro" id="IPR005323">
    <property type="entry name" value="CBM41_pullulanase"/>
</dbReference>
<evidence type="ECO:0000259" key="5">
    <source>
        <dbReference type="Pfam" id="PF02922"/>
    </source>
</evidence>
<evidence type="ECO:0000259" key="6">
    <source>
        <dbReference type="Pfam" id="PF03714"/>
    </source>
</evidence>
<dbReference type="Pfam" id="PF17967">
    <property type="entry name" value="Pullulanase_N2"/>
    <property type="match status" value="1"/>
</dbReference>
<dbReference type="CDD" id="cd11341">
    <property type="entry name" value="AmyAc_Pullulanase_LD-like"/>
    <property type="match status" value="1"/>
</dbReference>
<proteinExistence type="inferred from homology"/>
<keyword evidence="2" id="KW-0732">Signal</keyword>
<feature type="domain" description="Pullulanase carbohydrate-binding module 41" evidence="6">
    <location>
        <begin position="171"/>
        <end position="276"/>
    </location>
</feature>
<dbReference type="InterPro" id="IPR013784">
    <property type="entry name" value="Carb-bd-like_fold"/>
</dbReference>
<dbReference type="SUPFAM" id="SSF51011">
    <property type="entry name" value="Glycosyl hydrolase domain"/>
    <property type="match status" value="1"/>
</dbReference>
<dbReference type="Gene3D" id="2.60.40.1110">
    <property type="match status" value="2"/>
</dbReference>
<dbReference type="AlphaFoldDB" id="A0A2T3NUZ3"/>
<dbReference type="InterPro" id="IPR013780">
    <property type="entry name" value="Glyco_hydro_b"/>
</dbReference>
<comment type="caution">
    <text evidence="10">The sequence shown here is derived from an EMBL/GenBank/DDBJ whole genome shotgun (WGS) entry which is preliminary data.</text>
</comment>
<dbReference type="Gene3D" id="2.60.40.1180">
    <property type="entry name" value="Golgi alpha-mannosidase II"/>
    <property type="match status" value="1"/>
</dbReference>
<feature type="domain" description="Glycoside hydrolase family 13 N-terminal" evidence="5">
    <location>
        <begin position="414"/>
        <end position="499"/>
    </location>
</feature>
<reference evidence="10 11" key="1">
    <citation type="submission" date="2018-01" db="EMBL/GenBank/DDBJ databases">
        <title>Whole genome sequencing of Histamine producing bacteria.</title>
        <authorList>
            <person name="Butler K."/>
        </authorList>
    </citation>
    <scope>NUCLEOTIDE SEQUENCE [LARGE SCALE GENOMIC DNA]</scope>
    <source>
        <strain evidence="10 11">DSM 100436</strain>
    </source>
</reference>
<keyword evidence="4" id="KW-0326">Glycosidase</keyword>
<evidence type="ECO:0000256" key="3">
    <source>
        <dbReference type="ARBA" id="ARBA00022801"/>
    </source>
</evidence>
<organism evidence="10 11">
    <name type="scientific">Photobacterium sanctipauli</name>
    <dbReference type="NCBI Taxonomy" id="1342794"/>
    <lineage>
        <taxon>Bacteria</taxon>
        <taxon>Pseudomonadati</taxon>
        <taxon>Pseudomonadota</taxon>
        <taxon>Gammaproteobacteria</taxon>
        <taxon>Vibrionales</taxon>
        <taxon>Vibrionaceae</taxon>
        <taxon>Photobacterium</taxon>
    </lineage>
</organism>
<sequence length="1203" mass="131748">MNFNLSAVAKAVIPLCSAVILVGCNSSSSSDDSTDNGGKFVPISDTQAAIYFKKDPTQAKSTGANYDGYSLYVWNDDQCASYNGDDVSWDTGLPADGVDEELGAYWVIDLNKSDSQCVNFIPRDADNNKPLGDYDAKLDLEQVHDEGNYVFTREGIAAVFPEYIPPLPANTARVYLNMEDDDISGMTLHVWNDATCDSFAGNDTSWDAGLPITGTSETYGGYWDIATKEGSKKCINFIPHRGEEKPLVENTQLDLEAAASIGNVAFTFEGSSTVYYTPMTSLPSAVMSGASAHWLTPDVMALPAGASTVELLYAKEAGIEYDSGSKAFKNVDTVISGEKTDNQSWVGSFPHLANLESWELDLEGLDVKNLLKGQLIAVAYDSQGAPELITQVQPAGVLDAIYTGDGGSAEAQSYGAIITDDNKVDFTLWAPTAQSVSVVKYNSEKVKQASLPMTFNELSGAWRISSDEFEFGDYFRYLIKVYHPVSQEVMEYEVTDPYSLSLSMNSEFSQVVDLNDPRLKPDEWDALQRPIDQTNPGQFVIYEAHVRDFSALDESTNEAHRGKFTAFTQPDTVPVDHLKSLSASGVTHLHLLPIFDIATINENPDEVANIDEPFSKLCDVNPSVKESKFKAHCESDSLISEVFTEIKAEDSAENPVVQELNSYVASTDSFNWGYDPFHYTVPEGSYATDAEGTVRIKELREAVMSIKQYIGMNVVMDVVYNHTNSAGPHARTSVLDKVVPWYYQRLNPVTGGVETSTCCSNTAPERAMFEKMITDSLVVWSQDYKIDSFRFDLMGHHPLDQMERSLQAVKKVDPNTYFYGEGWDFGEVAGNALFTQATQPNLGGTGIGSFSDRLRDAVRGGSPFDSGEGIRRTQGFGNGIYVKTNDLATANDETKQLALHYADLTRLGMAGNLKDFMMIDSKGKAVRGDEVDYNGVPAGYAVDPFEVQNYVSKHDNQTLWDNSQYKTAYDVTVEDRVRIQAVSLATAMLGQGMPFTHMGSELLRSKSMQRDSYDSGDWYNLVDFTLNDNNWDKGLPRKDKDGDNYPIIEDVIAGAGSEAEVGNTEMTQMVGFYKELAQLRKTYPLLALPTGEDVKDRVDFHNTGINQIPGLIVMSVDNGSTVAADIDPSVDAVVVVINATPSEMTIPAPNNAALVLSSVHTSDLATGAEVVDGKMEVPAWTPAVFVINRDGDRGNGIPVNIKK</sequence>
<dbReference type="NCBIfam" id="TIGR02103">
    <property type="entry name" value="pullul_strch"/>
    <property type="match status" value="1"/>
</dbReference>
<dbReference type="CDD" id="cd10315">
    <property type="entry name" value="CBM41_pullulanase"/>
    <property type="match status" value="2"/>
</dbReference>